<organism evidence="12 13">
    <name type="scientific">Trypanosoma congolense (strain IL3000)</name>
    <dbReference type="NCBI Taxonomy" id="1068625"/>
    <lineage>
        <taxon>Eukaryota</taxon>
        <taxon>Discoba</taxon>
        <taxon>Euglenozoa</taxon>
        <taxon>Kinetoplastea</taxon>
        <taxon>Metakinetoplastina</taxon>
        <taxon>Trypanosomatida</taxon>
        <taxon>Trypanosomatidae</taxon>
        <taxon>Trypanosoma</taxon>
        <taxon>Nannomonas</taxon>
    </lineage>
</organism>
<keyword evidence="8" id="KW-0449">Lipoprotein</keyword>
<dbReference type="Proteomes" id="UP000000702">
    <property type="component" value="Unassembled WGS sequence"/>
</dbReference>
<reference evidence="13" key="1">
    <citation type="submission" date="2011-07" db="EMBL/GenBank/DDBJ databases">
        <title>Divergent evolution of antigenic variation in African trypanosomes.</title>
        <authorList>
            <person name="Jackson A.P."/>
            <person name="Berry A."/>
            <person name="Allison H.C."/>
            <person name="Burton P."/>
            <person name="Anderson J."/>
            <person name="Aslett M."/>
            <person name="Brown R."/>
            <person name="Corton N."/>
            <person name="Harris D."/>
            <person name="Hauser H."/>
            <person name="Gamble J."/>
            <person name="Gilderthorp R."/>
            <person name="McQuillan J."/>
            <person name="Quail M.A."/>
            <person name="Sanders M."/>
            <person name="Van Tonder A."/>
            <person name="Ginger M.L."/>
            <person name="Donelson J.E."/>
            <person name="Field M.C."/>
            <person name="Barry J.D."/>
            <person name="Berriman M."/>
            <person name="Hertz-Fowler C."/>
        </authorList>
    </citation>
    <scope>NUCLEOTIDE SEQUENCE [LARGE SCALE GENOMIC DNA]</scope>
    <source>
        <strain evidence="13">IL3000</strain>
    </source>
</reference>
<reference evidence="12 13" key="2">
    <citation type="journal article" date="2012" name="Proc. Natl. Acad. Sci. U.S.A.">
        <title>Antigenic diversity is generated by distinct evolutionary mechanisms in African trypanosome species.</title>
        <authorList>
            <person name="Jackson A.P."/>
            <person name="Berry A."/>
            <person name="Aslett M."/>
            <person name="Allison H.C."/>
            <person name="Burton P."/>
            <person name="Vavrova-Anderson J."/>
            <person name="Brown R."/>
            <person name="Browne H."/>
            <person name="Corton N."/>
            <person name="Hauser H."/>
            <person name="Gamble J."/>
            <person name="Gilderthorp R."/>
            <person name="Marcello L."/>
            <person name="McQuillan J."/>
            <person name="Otto T.D."/>
            <person name="Quail M.A."/>
            <person name="Sanders M.J."/>
            <person name="van Tonder A."/>
            <person name="Ginger M.L."/>
            <person name="Field M.C."/>
            <person name="Barry J.D."/>
            <person name="Hertz-Fowler C."/>
            <person name="Berriman M."/>
        </authorList>
    </citation>
    <scope>NUCLEOTIDE SEQUENCE [LARGE SCALE GENOMIC DNA]</scope>
    <source>
        <strain evidence="12 13">IL3000</strain>
    </source>
</reference>
<dbReference type="GO" id="GO:0098552">
    <property type="term" value="C:side of membrane"/>
    <property type="evidence" value="ECO:0007669"/>
    <property type="project" value="UniProtKB-KW"/>
</dbReference>
<keyword evidence="3" id="KW-1003">Cell membrane</keyword>
<feature type="domain" description="Trypanosome variant surface glycoprotein B-type N-terminal" evidence="11">
    <location>
        <begin position="51"/>
        <end position="264"/>
    </location>
</feature>
<feature type="region of interest" description="Disordered" evidence="9">
    <location>
        <begin position="260"/>
        <end position="313"/>
    </location>
</feature>
<feature type="chain" id="PRO_5003394593" evidence="10">
    <location>
        <begin position="26"/>
        <end position="342"/>
    </location>
</feature>
<dbReference type="Pfam" id="PF13206">
    <property type="entry name" value="VSG_B"/>
    <property type="match status" value="1"/>
</dbReference>
<evidence type="ECO:0000259" key="11">
    <source>
        <dbReference type="Pfam" id="PF13206"/>
    </source>
</evidence>
<dbReference type="GO" id="GO:0005886">
    <property type="term" value="C:plasma membrane"/>
    <property type="evidence" value="ECO:0007669"/>
    <property type="project" value="UniProtKB-SubCell"/>
</dbReference>
<keyword evidence="5 10" id="KW-0732">Signal</keyword>
<dbReference type="VEuPathDB" id="TriTrypDB:TcIL3000_0_04120"/>
<evidence type="ECO:0000256" key="5">
    <source>
        <dbReference type="ARBA" id="ARBA00022729"/>
    </source>
</evidence>
<sequence length="342" mass="38817">MMRMKIWMVMCFVVLCVVNTKEADASGNKDYNKDAHKALCDVLNAAVRKWEDVKHSESPMKEALRKIIFGKSGGNTDVPSGLQFPNDYNSANENERKNPNSRKNWCGACGGEEQKHYPGESAPHDLVCLCTPGEKGWPIKSQNGEKLCGKTRHTWGSDVSNKGWYTAWSDHDQEREYLNKTWSEIVTKCLNTEDRIDLDTALRTFMEEITRQNEHRLGEGTYDCDGKTGVGACVLYTPQCKKKTWWTELEKALQKEKDELEKQKLSGDKEQKLSSSKGLQTTPQKSTQNPQPTQRDSQSPQTDNSDDPPRAEQVISNINATIEEDSSTIILPFWLLLVFLYN</sequence>
<evidence type="ECO:0000256" key="8">
    <source>
        <dbReference type="ARBA" id="ARBA00023288"/>
    </source>
</evidence>
<keyword evidence="4" id="KW-0336">GPI-anchor</keyword>
<proteinExistence type="predicted"/>
<evidence type="ECO:0000256" key="9">
    <source>
        <dbReference type="SAM" id="MobiDB-lite"/>
    </source>
</evidence>
<keyword evidence="7" id="KW-0325">Glycoprotein</keyword>
<dbReference type="AlphaFoldDB" id="F9W7C0"/>
<evidence type="ECO:0000313" key="13">
    <source>
        <dbReference type="Proteomes" id="UP000000702"/>
    </source>
</evidence>
<protein>
    <submittedName>
        <fullName evidence="12">Variant surface glycoprotein</fullName>
    </submittedName>
</protein>
<gene>
    <name evidence="12" type="ORF">TCIL3000_0_04120</name>
</gene>
<comment type="subcellular location">
    <subcellularLocation>
        <location evidence="2">Cell membrane</location>
        <topology evidence="2">Lipid-anchor</topology>
        <topology evidence="2">GPI-anchor</topology>
    </subcellularLocation>
</comment>
<evidence type="ECO:0000256" key="3">
    <source>
        <dbReference type="ARBA" id="ARBA00022475"/>
    </source>
</evidence>
<evidence type="ECO:0000256" key="6">
    <source>
        <dbReference type="ARBA" id="ARBA00023136"/>
    </source>
</evidence>
<evidence type="ECO:0000256" key="1">
    <source>
        <dbReference type="ARBA" id="ARBA00002523"/>
    </source>
</evidence>
<feature type="region of interest" description="Disordered" evidence="9">
    <location>
        <begin position="80"/>
        <end position="102"/>
    </location>
</feature>
<comment type="function">
    <text evidence="1">VSG forms a coat on the surface of the parasite. The trypanosome evades the immune response of the host by expressing a series of antigenically distinct VSGs from an estimated 1000 VSG genes.</text>
</comment>
<keyword evidence="13" id="KW-1185">Reference proteome</keyword>
<evidence type="ECO:0000256" key="7">
    <source>
        <dbReference type="ARBA" id="ARBA00023180"/>
    </source>
</evidence>
<evidence type="ECO:0000256" key="4">
    <source>
        <dbReference type="ARBA" id="ARBA00022622"/>
    </source>
</evidence>
<keyword evidence="6" id="KW-0472">Membrane</keyword>
<dbReference type="EMBL" id="CAEQ01001008">
    <property type="protein sequence ID" value="CCD13086.1"/>
    <property type="molecule type" value="Genomic_DNA"/>
</dbReference>
<evidence type="ECO:0000256" key="10">
    <source>
        <dbReference type="SAM" id="SignalP"/>
    </source>
</evidence>
<name>F9W7C0_TRYCI</name>
<comment type="caution">
    <text evidence="12">The sequence shown here is derived from an EMBL/GenBank/DDBJ whole genome shotgun (WGS) entry which is preliminary data.</text>
</comment>
<accession>F9W7C0</accession>
<feature type="signal peptide" evidence="10">
    <location>
        <begin position="1"/>
        <end position="25"/>
    </location>
</feature>
<evidence type="ECO:0000313" key="12">
    <source>
        <dbReference type="EMBL" id="CCD13086.1"/>
    </source>
</evidence>
<feature type="compositionally biased region" description="Polar residues" evidence="9">
    <location>
        <begin position="273"/>
        <end position="303"/>
    </location>
</feature>
<feature type="compositionally biased region" description="Basic and acidic residues" evidence="9">
    <location>
        <begin position="260"/>
        <end position="272"/>
    </location>
</feature>
<evidence type="ECO:0000256" key="2">
    <source>
        <dbReference type="ARBA" id="ARBA00004609"/>
    </source>
</evidence>
<dbReference type="InterPro" id="IPR025932">
    <property type="entry name" value="Trypano_VSG_B_N_dom"/>
</dbReference>